<gene>
    <name evidence="4" type="ORF">NX778_21075</name>
</gene>
<evidence type="ECO:0000313" key="4">
    <source>
        <dbReference type="EMBL" id="MCS0660572.1"/>
    </source>
</evidence>
<accession>A0ABT2D2Z7</accession>
<evidence type="ECO:0000256" key="1">
    <source>
        <dbReference type="ARBA" id="ARBA00005695"/>
    </source>
</evidence>
<dbReference type="EMBL" id="JANUGU010000009">
    <property type="protein sequence ID" value="MCS0660572.1"/>
    <property type="molecule type" value="Genomic_DNA"/>
</dbReference>
<dbReference type="SUPFAM" id="SSF53850">
    <property type="entry name" value="Periplasmic binding protein-like II"/>
    <property type="match status" value="1"/>
</dbReference>
<proteinExistence type="inferred from homology"/>
<keyword evidence="5" id="KW-1185">Reference proteome</keyword>
<comment type="caution">
    <text evidence="4">The sequence shown here is derived from an EMBL/GenBank/DDBJ whole genome shotgun (WGS) entry which is preliminary data.</text>
</comment>
<feature type="domain" description="Solute-binding protein family 5" evidence="3">
    <location>
        <begin position="104"/>
        <end position="443"/>
    </location>
</feature>
<sequence length="530" mass="58040">MRDSDIILPPSADLRRGLSRRDVLRSLVAGGMMSGVAGALLTHAGVAQAQTPRKGGRIRVAAAASSTSDTLDPAKGGTIADYVRHFMFYNGLTAIDASLNSRLELAESIDTADAVTWSVKLRKDVMFHDGQALAAADVVYSLLRQKDPATASKAKLIADEFADVKAVGPNEVKIVLKAPNIDLPLLLGTSNFLIVRDGTRDFTTANGTGPYRCKEFRPGIRSVGVANKDYWKPGKPYLDEIEYFAIPDDAARVNALLSGDVDLINGVNPRSAQAVKAAAGYTLFESNTGNYTDLIMRDYLGPVKNPDFVLAMKYMMDRELIRKVSMRGYADIGNDQPVQRSSKYYFAGLPQRAMDLDKARYHLRKSGMAGRSLPIVAATPASGSVDTAQVLQLTGQKIGMHLEVKRMPPDGYWSNHWAKHPMTFGNINPRPTVDLLFTMFFKSTAPTNVSGWKNEQFDQLLDLARGETDEGRRKQMYADMQVLVHDHCGVGIPIFNHSLDGFTNKLKGYGSHPLGGLMGFSFAEQVWLES</sequence>
<dbReference type="Gene3D" id="3.10.105.10">
    <property type="entry name" value="Dipeptide-binding Protein, Domain 3"/>
    <property type="match status" value="1"/>
</dbReference>
<reference evidence="4 5" key="1">
    <citation type="submission" date="2022-08" db="EMBL/GenBank/DDBJ databases">
        <title>Reclassification of Massilia species as members of the genera Telluria, Duganella, Pseudoduganella, Mokoshia gen. nov. and Zemynaea gen. nov. using orthogonal and non-orthogonal genome-based approaches.</title>
        <authorList>
            <person name="Bowman J.P."/>
        </authorList>
    </citation>
    <scope>NUCLEOTIDE SEQUENCE [LARGE SCALE GENOMIC DNA]</scope>
    <source>
        <strain evidence="4 5">JCM 31606</strain>
    </source>
</reference>
<dbReference type="PIRSF" id="PIRSF002741">
    <property type="entry name" value="MppA"/>
    <property type="match status" value="1"/>
</dbReference>
<dbReference type="CDD" id="cd08503">
    <property type="entry name" value="PBP2_NikA_DppA_OppA_like_17"/>
    <property type="match status" value="1"/>
</dbReference>
<dbReference type="InterPro" id="IPR000914">
    <property type="entry name" value="SBP_5_dom"/>
</dbReference>
<dbReference type="Proteomes" id="UP001204621">
    <property type="component" value="Unassembled WGS sequence"/>
</dbReference>
<name>A0ABT2D2Z7_9BURK</name>
<dbReference type="InterPro" id="IPR030678">
    <property type="entry name" value="Peptide/Ni-bd"/>
</dbReference>
<comment type="similarity">
    <text evidence="1">Belongs to the bacterial solute-binding protein 5 family.</text>
</comment>
<evidence type="ECO:0000313" key="5">
    <source>
        <dbReference type="Proteomes" id="UP001204621"/>
    </source>
</evidence>
<dbReference type="PANTHER" id="PTHR30290">
    <property type="entry name" value="PERIPLASMIC BINDING COMPONENT OF ABC TRANSPORTER"/>
    <property type="match status" value="1"/>
</dbReference>
<evidence type="ECO:0000256" key="2">
    <source>
        <dbReference type="ARBA" id="ARBA00022729"/>
    </source>
</evidence>
<dbReference type="InterPro" id="IPR039424">
    <property type="entry name" value="SBP_5"/>
</dbReference>
<organism evidence="4 5">
    <name type="scientific">Massilia terrae</name>
    <dbReference type="NCBI Taxonomy" id="1811224"/>
    <lineage>
        <taxon>Bacteria</taxon>
        <taxon>Pseudomonadati</taxon>
        <taxon>Pseudomonadota</taxon>
        <taxon>Betaproteobacteria</taxon>
        <taxon>Burkholderiales</taxon>
        <taxon>Oxalobacteraceae</taxon>
        <taxon>Telluria group</taxon>
        <taxon>Massilia</taxon>
    </lineage>
</organism>
<dbReference type="Gene3D" id="3.40.190.10">
    <property type="entry name" value="Periplasmic binding protein-like II"/>
    <property type="match status" value="1"/>
</dbReference>
<protein>
    <submittedName>
        <fullName evidence="4">ABC transporter substrate-binding protein</fullName>
    </submittedName>
</protein>
<dbReference type="PANTHER" id="PTHR30290:SF38">
    <property type="entry name" value="D,D-DIPEPTIDE-BINDING PERIPLASMIC PROTEIN DDPA-RELATED"/>
    <property type="match status" value="1"/>
</dbReference>
<dbReference type="PROSITE" id="PS51318">
    <property type="entry name" value="TAT"/>
    <property type="match status" value="1"/>
</dbReference>
<keyword evidence="2" id="KW-0732">Signal</keyword>
<dbReference type="Pfam" id="PF00496">
    <property type="entry name" value="SBP_bac_5"/>
    <property type="match status" value="1"/>
</dbReference>
<dbReference type="InterPro" id="IPR006311">
    <property type="entry name" value="TAT_signal"/>
</dbReference>
<dbReference type="RefSeq" id="WP_258813768.1">
    <property type="nucleotide sequence ID" value="NZ_JANUGU010000009.1"/>
</dbReference>
<evidence type="ECO:0000259" key="3">
    <source>
        <dbReference type="Pfam" id="PF00496"/>
    </source>
</evidence>